<comment type="function">
    <text evidence="7">Component of the ESCRT-II complex (endosomal sorting complex required for transport II), which is required for multivesicular body (MVB) formation and sorting of endosomal cargo proteins into MVBs.</text>
</comment>
<protein>
    <recommendedName>
        <fullName evidence="7">Vacuolar protein-sorting-associated protein 36</fullName>
    </recommendedName>
    <alternativeName>
        <fullName evidence="7">ESCRT-II complex subunit VPS36</fullName>
    </alternativeName>
</protein>
<feature type="compositionally biased region" description="Low complexity" evidence="8">
    <location>
        <begin position="412"/>
        <end position="435"/>
    </location>
</feature>
<keyword evidence="2 7" id="KW-0813">Transport</keyword>
<feature type="compositionally biased region" description="Low complexity" evidence="8">
    <location>
        <begin position="699"/>
        <end position="718"/>
    </location>
</feature>
<dbReference type="Gene3D" id="1.10.10.10">
    <property type="entry name" value="Winged helix-like DNA-binding domain superfamily/Winged helix DNA-binding domain"/>
    <property type="match status" value="1"/>
</dbReference>
<dbReference type="InterPro" id="IPR037855">
    <property type="entry name" value="Vps36"/>
</dbReference>
<comment type="similarity">
    <text evidence="1 7">Belongs to the VPS36 family.</text>
</comment>
<keyword evidence="7" id="KW-0963">Cytoplasm</keyword>
<accession>A0A177TDV9</accession>
<feature type="compositionally biased region" description="Low complexity" evidence="8">
    <location>
        <begin position="179"/>
        <end position="217"/>
    </location>
</feature>
<dbReference type="Gene3D" id="2.30.30.380">
    <property type="entry name" value="Zn-finger domain of Sec23/24"/>
    <property type="match status" value="1"/>
</dbReference>
<feature type="region of interest" description="Disordered" evidence="8">
    <location>
        <begin position="252"/>
        <end position="316"/>
    </location>
</feature>
<dbReference type="GO" id="GO:0043328">
    <property type="term" value="P:protein transport to vacuole involved in ubiquitin-dependent protein catabolic process via the multivesicular body sorting pathway"/>
    <property type="evidence" value="ECO:0007669"/>
    <property type="project" value="UniProtKB-UniRule"/>
</dbReference>
<feature type="region of interest" description="Disordered" evidence="8">
    <location>
        <begin position="96"/>
        <end position="119"/>
    </location>
</feature>
<dbReference type="GO" id="GO:0000814">
    <property type="term" value="C:ESCRT II complex"/>
    <property type="evidence" value="ECO:0007669"/>
    <property type="project" value="UniProtKB-UniRule"/>
</dbReference>
<dbReference type="EMBL" id="LWDF02000170">
    <property type="protein sequence ID" value="KAE8255088.1"/>
    <property type="molecule type" value="Genomic_DNA"/>
</dbReference>
<name>A0A177TDV9_9BASI</name>
<evidence type="ECO:0000256" key="4">
    <source>
        <dbReference type="ARBA" id="ARBA00022771"/>
    </source>
</evidence>
<feature type="region of interest" description="Disordered" evidence="8">
    <location>
        <begin position="694"/>
        <end position="720"/>
    </location>
</feature>
<feature type="region of interest" description="Disordered" evidence="8">
    <location>
        <begin position="802"/>
        <end position="821"/>
    </location>
</feature>
<feature type="region of interest" description="Disordered" evidence="8">
    <location>
        <begin position="412"/>
        <end position="439"/>
    </location>
</feature>
<organism evidence="9 10">
    <name type="scientific">Tilletia indica</name>
    <dbReference type="NCBI Taxonomy" id="43049"/>
    <lineage>
        <taxon>Eukaryota</taxon>
        <taxon>Fungi</taxon>
        <taxon>Dikarya</taxon>
        <taxon>Basidiomycota</taxon>
        <taxon>Ustilaginomycotina</taxon>
        <taxon>Exobasidiomycetes</taxon>
        <taxon>Tilletiales</taxon>
        <taxon>Tilletiaceae</taxon>
        <taxon>Tilletia</taxon>
    </lineage>
</organism>
<dbReference type="Pfam" id="PF11605">
    <property type="entry name" value="Vps36_ESCRT-II"/>
    <property type="match status" value="1"/>
</dbReference>
<keyword evidence="10" id="KW-1185">Reference proteome</keyword>
<feature type="compositionally biased region" description="Low complexity" evidence="8">
    <location>
        <begin position="260"/>
        <end position="277"/>
    </location>
</feature>
<keyword evidence="7" id="KW-0967">Endosome</keyword>
<gene>
    <name evidence="9" type="ORF">A4X13_0g3168</name>
</gene>
<feature type="compositionally biased region" description="Acidic residues" evidence="8">
    <location>
        <begin position="296"/>
        <end position="306"/>
    </location>
</feature>
<feature type="region of interest" description="Disordered" evidence="8">
    <location>
        <begin position="346"/>
        <end position="389"/>
    </location>
</feature>
<dbReference type="GO" id="GO:0043130">
    <property type="term" value="F:ubiquitin binding"/>
    <property type="evidence" value="ECO:0007669"/>
    <property type="project" value="UniProtKB-UniRule"/>
</dbReference>
<feature type="compositionally biased region" description="Polar residues" evidence="8">
    <location>
        <begin position="360"/>
        <end position="370"/>
    </location>
</feature>
<dbReference type="InterPro" id="IPR040608">
    <property type="entry name" value="Snf8/Vps36"/>
</dbReference>
<evidence type="ECO:0000313" key="10">
    <source>
        <dbReference type="Proteomes" id="UP000077521"/>
    </source>
</evidence>
<dbReference type="InterPro" id="IPR036390">
    <property type="entry name" value="WH_DNA-bd_sf"/>
</dbReference>
<evidence type="ECO:0000256" key="6">
    <source>
        <dbReference type="ARBA" id="ARBA00022927"/>
    </source>
</evidence>
<keyword evidence="4" id="KW-0863">Zinc-finger</keyword>
<reference evidence="9" key="2">
    <citation type="journal article" date="2019" name="IMA Fungus">
        <title>Genome sequencing and comparison of five Tilletia species to identify candidate genes for the detection of regulated species infecting wheat.</title>
        <authorList>
            <person name="Nguyen H.D.T."/>
            <person name="Sultana T."/>
            <person name="Kesanakurti P."/>
            <person name="Hambleton S."/>
        </authorList>
    </citation>
    <scope>NUCLEOTIDE SEQUENCE</scope>
    <source>
        <strain evidence="9">DAOMC 236416</strain>
    </source>
</reference>
<comment type="caution">
    <text evidence="9">The sequence shown here is derived from an EMBL/GenBank/DDBJ whole genome shotgun (WGS) entry which is preliminary data.</text>
</comment>
<keyword evidence="6 7" id="KW-0653">Protein transport</keyword>
<evidence type="ECO:0000256" key="7">
    <source>
        <dbReference type="RuleBase" id="RU367095"/>
    </source>
</evidence>
<dbReference type="GO" id="GO:0032266">
    <property type="term" value="F:phosphatidylinositol-3-phosphate binding"/>
    <property type="evidence" value="ECO:0007669"/>
    <property type="project" value="UniProtKB-UniRule"/>
</dbReference>
<evidence type="ECO:0000256" key="2">
    <source>
        <dbReference type="ARBA" id="ARBA00022448"/>
    </source>
</evidence>
<comment type="subcellular location">
    <subcellularLocation>
        <location evidence="7">Cytoplasm</location>
    </subcellularLocation>
    <subcellularLocation>
        <location evidence="7">Endosome</location>
    </subcellularLocation>
</comment>
<dbReference type="InterPro" id="IPR018527">
    <property type="entry name" value="Rubredoxin_Fe_BS"/>
</dbReference>
<sequence length="844" mass="89821">MDRFVPLSATTSSLGSHLAPDEEILTLQEHVGLYHGTAKAKRQADGTLYLSSHRIIYVDRFAPLYHSCALSLALVRQTEYYAGFLKSSPKITLKLEPPPQSVLAQQQTTPRRKKPSAAAAAADSADSAILASASTSAIPHSWICPVCGFSNTDTEKCSLCGVSFLHSKSNRQTPTSTAPGSTPIPSSSLSFSSSLSTLPVPPASGSASSASAATPRAKSQDPISCPTCTFLNHPSMAACELCSTPLPGGSTTGRSLNRHASSPALPDAKPSASSSKSVRARTISTSAGASPRPDLDSDDEEDEMDGDDGRRFPVSDPAVEHVKLSFRKGGDKAFYELLRTTLRQKAWQVSHAPPSDRTRTLSTNEQTASPARSVADVPRPSSSTGTISSVPSFATTIDIDGRRIPLSILHQSSTSFSGMPTASSSTSTPNTRSGSDAYNSLNTRSGAGIEAILRNTSLSHSQASSHMLDSLADLDALQKRAKGMVEMAEKLNAQLSRLEADEKARGRGSAGASSTDTVDRDSATLIRSSLVMLGLPSPAVTEDMVAERGLYELELARELAGLLLSSDGATQASKRSGLMGHGRVLGKGKERSLDDVRGMEQMEDDLRLLSKSNAAALVELVEGKMQGVGDDGEEMERILAEYTGEESGRGLIGLDEVWCIWNRARGVALVPPSDLRACAVHLPRLTEPPVRLRVFPAPSTSSNNNTNTNKRTKSANSSPSGLCVLHTPRYSESAFEARILARLRFTTRRHHRSHPHTYGPGLSAFELASRENAPVVLIEQMLSGIEMGDNGSVVRDEGSYTGAAGKAGAGLGEKGRGGGPNTRWFENEFDRAWESVRSYRMAAM</sequence>
<dbReference type="SUPFAM" id="SSF50729">
    <property type="entry name" value="PH domain-like"/>
    <property type="match status" value="2"/>
</dbReference>
<evidence type="ECO:0000256" key="8">
    <source>
        <dbReference type="SAM" id="MobiDB-lite"/>
    </source>
</evidence>
<feature type="compositionally biased region" description="Polar residues" evidence="8">
    <location>
        <begin position="169"/>
        <end position="178"/>
    </location>
</feature>
<dbReference type="Proteomes" id="UP000077521">
    <property type="component" value="Unassembled WGS sequence"/>
</dbReference>
<dbReference type="PANTHER" id="PTHR13128:SF12">
    <property type="entry name" value="VACUOLAR PROTEIN-SORTING-ASSOCIATED PROTEIN 36"/>
    <property type="match status" value="1"/>
</dbReference>
<dbReference type="PROSITE" id="PS51495">
    <property type="entry name" value="GLUE"/>
    <property type="match status" value="1"/>
</dbReference>
<keyword evidence="5" id="KW-0862">Zinc</keyword>
<dbReference type="SUPFAM" id="SSF46785">
    <property type="entry name" value="Winged helix' DNA-binding domain"/>
    <property type="match status" value="1"/>
</dbReference>
<evidence type="ECO:0000313" key="9">
    <source>
        <dbReference type="EMBL" id="KAE8255088.1"/>
    </source>
</evidence>
<keyword evidence="3" id="KW-0479">Metal-binding</keyword>
<reference evidence="9" key="1">
    <citation type="submission" date="2016-04" db="EMBL/GenBank/DDBJ databases">
        <authorList>
            <person name="Nguyen H.D."/>
            <person name="Samba Siva P."/>
            <person name="Cullis J."/>
            <person name="Levesque C.A."/>
            <person name="Hambleton S."/>
        </authorList>
    </citation>
    <scope>NUCLEOTIDE SEQUENCE</scope>
    <source>
        <strain evidence="9">DAOMC 236416</strain>
    </source>
</reference>
<feature type="region of interest" description="Disordered" evidence="8">
    <location>
        <begin position="500"/>
        <end position="519"/>
    </location>
</feature>
<dbReference type="InterPro" id="IPR001876">
    <property type="entry name" value="Znf_RanBP2"/>
</dbReference>
<feature type="compositionally biased region" description="Basic and acidic residues" evidence="8">
    <location>
        <begin position="307"/>
        <end position="316"/>
    </location>
</feature>
<dbReference type="InterPro" id="IPR021648">
    <property type="entry name" value="GLUE_dom"/>
</dbReference>
<dbReference type="GO" id="GO:0008270">
    <property type="term" value="F:zinc ion binding"/>
    <property type="evidence" value="ECO:0007669"/>
    <property type="project" value="UniProtKB-KW"/>
</dbReference>
<feature type="compositionally biased region" description="Gly residues" evidence="8">
    <location>
        <begin position="805"/>
        <end position="820"/>
    </location>
</feature>
<proteinExistence type="inferred from homology"/>
<dbReference type="SMART" id="SM00547">
    <property type="entry name" value="ZnF_RBZ"/>
    <property type="match status" value="2"/>
</dbReference>
<evidence type="ECO:0000256" key="1">
    <source>
        <dbReference type="ARBA" id="ARBA00009697"/>
    </source>
</evidence>
<dbReference type="Pfam" id="PF04157">
    <property type="entry name" value="EAP30"/>
    <property type="match status" value="2"/>
</dbReference>
<dbReference type="Gene3D" id="6.10.140.260">
    <property type="match status" value="1"/>
</dbReference>
<evidence type="ECO:0000256" key="3">
    <source>
        <dbReference type="ARBA" id="ARBA00022723"/>
    </source>
</evidence>
<dbReference type="InterPro" id="IPR036388">
    <property type="entry name" value="WH-like_DNA-bd_sf"/>
</dbReference>
<evidence type="ECO:0000256" key="5">
    <source>
        <dbReference type="ARBA" id="ARBA00022833"/>
    </source>
</evidence>
<dbReference type="GO" id="GO:0031902">
    <property type="term" value="C:late endosome membrane"/>
    <property type="evidence" value="ECO:0007669"/>
    <property type="project" value="UniProtKB-UniRule"/>
</dbReference>
<dbReference type="AlphaFoldDB" id="A0A177TDV9"/>
<feature type="region of interest" description="Disordered" evidence="8">
    <location>
        <begin position="169"/>
        <end position="222"/>
    </location>
</feature>
<feature type="compositionally biased region" description="Low complexity" evidence="8">
    <location>
        <begin position="380"/>
        <end position="389"/>
    </location>
</feature>
<dbReference type="InterPro" id="IPR011993">
    <property type="entry name" value="PH-like_dom_sf"/>
</dbReference>
<dbReference type="PANTHER" id="PTHR13128">
    <property type="entry name" value="VACUOLAR PROTEIN-SORTING-ASSOCIATED PROTEIN 36"/>
    <property type="match status" value="1"/>
</dbReference>
<comment type="subunit">
    <text evidence="7">Component of the endosomal sorting complex required for transport II (ESCRT-II).</text>
</comment>
<dbReference type="Gene3D" id="2.30.29.30">
    <property type="entry name" value="Pleckstrin-homology domain (PH domain)/Phosphotyrosine-binding domain (PTB)"/>
    <property type="match status" value="2"/>
</dbReference>
<dbReference type="PROSITE" id="PS00202">
    <property type="entry name" value="RUBREDOXIN"/>
    <property type="match status" value="1"/>
</dbReference>